<organism evidence="2">
    <name type="scientific">marine sediment metagenome</name>
    <dbReference type="NCBI Taxonomy" id="412755"/>
    <lineage>
        <taxon>unclassified sequences</taxon>
        <taxon>metagenomes</taxon>
        <taxon>ecological metagenomes</taxon>
    </lineage>
</organism>
<evidence type="ECO:0008006" key="3">
    <source>
        <dbReference type="Google" id="ProtNLM"/>
    </source>
</evidence>
<proteinExistence type="predicted"/>
<reference evidence="2" key="1">
    <citation type="journal article" date="2014" name="Front. Microbiol.">
        <title>High frequency of phylogenetically diverse reductive dehalogenase-homologous genes in deep subseafloor sedimentary metagenomes.</title>
        <authorList>
            <person name="Kawai M."/>
            <person name="Futagami T."/>
            <person name="Toyoda A."/>
            <person name="Takaki Y."/>
            <person name="Nishi S."/>
            <person name="Hori S."/>
            <person name="Arai W."/>
            <person name="Tsubouchi T."/>
            <person name="Morono Y."/>
            <person name="Uchiyama I."/>
            <person name="Ito T."/>
            <person name="Fujiyama A."/>
            <person name="Inagaki F."/>
            <person name="Takami H."/>
        </authorList>
    </citation>
    <scope>NUCLEOTIDE SEQUENCE</scope>
    <source>
        <strain evidence="2">Expedition CK06-06</strain>
    </source>
</reference>
<gene>
    <name evidence="2" type="ORF">S01H4_42174</name>
</gene>
<evidence type="ECO:0000313" key="2">
    <source>
        <dbReference type="EMBL" id="GAH04295.1"/>
    </source>
</evidence>
<feature type="non-terminal residue" evidence="2">
    <location>
        <position position="265"/>
    </location>
</feature>
<name>X1D7N2_9ZZZZ</name>
<evidence type="ECO:0000256" key="1">
    <source>
        <dbReference type="SAM" id="MobiDB-lite"/>
    </source>
</evidence>
<comment type="caution">
    <text evidence="2">The sequence shown here is derived from an EMBL/GenBank/DDBJ whole genome shotgun (WGS) entry which is preliminary data.</text>
</comment>
<feature type="region of interest" description="Disordered" evidence="1">
    <location>
        <begin position="245"/>
        <end position="265"/>
    </location>
</feature>
<dbReference type="AlphaFoldDB" id="X1D7N2"/>
<protein>
    <recommendedName>
        <fullName evidence="3">Restriction endonuclease</fullName>
    </recommendedName>
</protein>
<accession>X1D7N2</accession>
<dbReference type="EMBL" id="BART01023138">
    <property type="protein sequence ID" value="GAH04295.1"/>
    <property type="molecule type" value="Genomic_DNA"/>
</dbReference>
<sequence length="265" mass="29995">MVKGSGRAGPDFEAEVRGCFKRIGLKNVDGGPNFKIADYQIDACGGWDDVLLLAECTQSTVEGATIHPRISELRGKQATIRKSMRNLDKYKTYKRFEFALVTKNIKHTSGDKQIASQKPQIHLIDFQTLKYYQSLASLIGTRGATFHLLGELGIQPKEFDMPRLPALKVRLAKDSPAYLFWCDPNDLLKVAYVARRESGREKYYQRILSGPRLKRIRDFIRDGEIFPNNIIVCFDKKPEFRSKRGSMTLGRHGSNSESLSFLAAT</sequence>